<proteinExistence type="predicted"/>
<gene>
    <name evidence="1" type="ORF">Voc01_023580</name>
</gene>
<dbReference type="EMBL" id="BOPH01000025">
    <property type="protein sequence ID" value="GIJ67441.1"/>
    <property type="molecule type" value="Genomic_DNA"/>
</dbReference>
<comment type="caution">
    <text evidence="1">The sequence shown here is derived from an EMBL/GenBank/DDBJ whole genome shotgun (WGS) entry which is preliminary data.</text>
</comment>
<dbReference type="AlphaFoldDB" id="A0A8J3ZPH3"/>
<name>A0A8J3ZPH3_9ACTN</name>
<protein>
    <submittedName>
        <fullName evidence="1">Uncharacterized protein</fullName>
    </submittedName>
</protein>
<dbReference type="RefSeq" id="WP_203927396.1">
    <property type="nucleotide sequence ID" value="NZ_BOPH01000025.1"/>
</dbReference>
<sequence>MSEFIEVDVNGDGIDDLVKVTEFDDGSILSQADTNGDGLIDVAAYDEDGDGVPEQTAEDVDYDGDVDIATSN</sequence>
<evidence type="ECO:0000313" key="1">
    <source>
        <dbReference type="EMBL" id="GIJ67441.1"/>
    </source>
</evidence>
<evidence type="ECO:0000313" key="2">
    <source>
        <dbReference type="Proteomes" id="UP000635606"/>
    </source>
</evidence>
<accession>A0A8J3ZPH3</accession>
<reference evidence="1" key="1">
    <citation type="submission" date="2021-01" db="EMBL/GenBank/DDBJ databases">
        <title>Whole genome shotgun sequence of Virgisporangium ochraceum NBRC 16418.</title>
        <authorList>
            <person name="Komaki H."/>
            <person name="Tamura T."/>
        </authorList>
    </citation>
    <scope>NUCLEOTIDE SEQUENCE</scope>
    <source>
        <strain evidence="1">NBRC 16418</strain>
    </source>
</reference>
<dbReference type="Proteomes" id="UP000635606">
    <property type="component" value="Unassembled WGS sequence"/>
</dbReference>
<organism evidence="1 2">
    <name type="scientific">Virgisporangium ochraceum</name>
    <dbReference type="NCBI Taxonomy" id="65505"/>
    <lineage>
        <taxon>Bacteria</taxon>
        <taxon>Bacillati</taxon>
        <taxon>Actinomycetota</taxon>
        <taxon>Actinomycetes</taxon>
        <taxon>Micromonosporales</taxon>
        <taxon>Micromonosporaceae</taxon>
        <taxon>Virgisporangium</taxon>
    </lineage>
</organism>
<dbReference type="InterPro" id="IPR028994">
    <property type="entry name" value="Integrin_alpha_N"/>
</dbReference>
<dbReference type="SUPFAM" id="SSF69318">
    <property type="entry name" value="Integrin alpha N-terminal domain"/>
    <property type="match status" value="1"/>
</dbReference>
<keyword evidence="2" id="KW-1185">Reference proteome</keyword>